<reference evidence="1" key="2">
    <citation type="journal article" date="2015" name="Fish Shellfish Immunol.">
        <title>Early steps in the European eel (Anguilla anguilla)-Vibrio vulnificus interaction in the gills: Role of the RtxA13 toxin.</title>
        <authorList>
            <person name="Callol A."/>
            <person name="Pajuelo D."/>
            <person name="Ebbesson L."/>
            <person name="Teles M."/>
            <person name="MacKenzie S."/>
            <person name="Amaro C."/>
        </authorList>
    </citation>
    <scope>NUCLEOTIDE SEQUENCE</scope>
</reference>
<proteinExistence type="predicted"/>
<dbReference type="AlphaFoldDB" id="A0A0E9RWW2"/>
<reference evidence="1" key="1">
    <citation type="submission" date="2014-11" db="EMBL/GenBank/DDBJ databases">
        <authorList>
            <person name="Amaro Gonzalez C."/>
        </authorList>
    </citation>
    <scope>NUCLEOTIDE SEQUENCE</scope>
</reference>
<organism evidence="1">
    <name type="scientific">Anguilla anguilla</name>
    <name type="common">European freshwater eel</name>
    <name type="synonym">Muraena anguilla</name>
    <dbReference type="NCBI Taxonomy" id="7936"/>
    <lineage>
        <taxon>Eukaryota</taxon>
        <taxon>Metazoa</taxon>
        <taxon>Chordata</taxon>
        <taxon>Craniata</taxon>
        <taxon>Vertebrata</taxon>
        <taxon>Euteleostomi</taxon>
        <taxon>Actinopterygii</taxon>
        <taxon>Neopterygii</taxon>
        <taxon>Teleostei</taxon>
        <taxon>Anguilliformes</taxon>
        <taxon>Anguillidae</taxon>
        <taxon>Anguilla</taxon>
    </lineage>
</organism>
<evidence type="ECO:0000313" key="1">
    <source>
        <dbReference type="EMBL" id="JAH32728.1"/>
    </source>
</evidence>
<accession>A0A0E9RWW2</accession>
<protein>
    <submittedName>
        <fullName evidence="1">Uncharacterized protein</fullName>
    </submittedName>
</protein>
<dbReference type="EMBL" id="GBXM01075849">
    <property type="protein sequence ID" value="JAH32728.1"/>
    <property type="molecule type" value="Transcribed_RNA"/>
</dbReference>
<name>A0A0E9RWW2_ANGAN</name>
<sequence length="34" mass="3930">MTDPPALLISNLISNEFPLEFRQPLWFLMVVLAL</sequence>